<dbReference type="GO" id="GO:0003677">
    <property type="term" value="F:DNA binding"/>
    <property type="evidence" value="ECO:0007669"/>
    <property type="project" value="UniProtKB-KW"/>
</dbReference>
<dbReference type="Pfam" id="PF03221">
    <property type="entry name" value="HTH_Tnp_Tc5"/>
    <property type="match status" value="1"/>
</dbReference>
<gene>
    <name evidence="3" type="ORF">ANCDUO_10746</name>
</gene>
<name>A0A0C2D9T7_9BILA</name>
<evidence type="ECO:0000313" key="3">
    <source>
        <dbReference type="EMBL" id="KIH59037.1"/>
    </source>
</evidence>
<organism evidence="3 4">
    <name type="scientific">Ancylostoma duodenale</name>
    <dbReference type="NCBI Taxonomy" id="51022"/>
    <lineage>
        <taxon>Eukaryota</taxon>
        <taxon>Metazoa</taxon>
        <taxon>Ecdysozoa</taxon>
        <taxon>Nematoda</taxon>
        <taxon>Chromadorea</taxon>
        <taxon>Rhabditida</taxon>
        <taxon>Rhabditina</taxon>
        <taxon>Rhabditomorpha</taxon>
        <taxon>Strongyloidea</taxon>
        <taxon>Ancylostomatidae</taxon>
        <taxon>Ancylostomatinae</taxon>
        <taxon>Ancylostoma</taxon>
    </lineage>
</organism>
<keyword evidence="4" id="KW-1185">Reference proteome</keyword>
<evidence type="ECO:0000259" key="2">
    <source>
        <dbReference type="SMART" id="SM00674"/>
    </source>
</evidence>
<protein>
    <submittedName>
        <fullName evidence="3">Tc5 transposase</fullName>
    </submittedName>
</protein>
<reference evidence="3 4" key="1">
    <citation type="submission" date="2013-12" db="EMBL/GenBank/DDBJ databases">
        <title>Draft genome of the parsitic nematode Ancylostoma duodenale.</title>
        <authorList>
            <person name="Mitreva M."/>
        </authorList>
    </citation>
    <scope>NUCLEOTIDE SEQUENCE [LARGE SCALE GENOMIC DNA]</scope>
    <source>
        <strain evidence="3 4">Zhejiang</strain>
    </source>
</reference>
<sequence length="365" mass="41905">MFCPKVVLSCLLKEFGTCDITRASSRKEQKIIDSFAYILREASYDNLVIDCEEDACVEEDDTDPIGTGEDEESLSVRCKGTVRFGNVELTEEKVKEVLAFYRSTSKGFRKTESLRKRYRFISNEYHLKKLRQIERERHVHADRLVRLRMLLEKLKEEVLLKMNLGVSLHDNDIRQVALNINRGEELLIENFKASHRWIQNFKRSCGIVSRRITTFISKKNFLNQDRVLSEAQNFVSELRKGWPMEKVCDADQSGFLKELHSARSLAMRGSKNFQRVVQSVAGTTHSFIVLPTLFADGHLGEKLFVVTQEVDGKFPEKGHFQAQNLEVRANTTHIMNKQLMLDWIKSCVASPGSPANMLLKEGKGK</sequence>
<keyword evidence="1" id="KW-0238">DNA-binding</keyword>
<dbReference type="Proteomes" id="UP000054047">
    <property type="component" value="Unassembled WGS sequence"/>
</dbReference>
<proteinExistence type="predicted"/>
<dbReference type="EMBL" id="KN732403">
    <property type="protein sequence ID" value="KIH59037.1"/>
    <property type="molecule type" value="Genomic_DNA"/>
</dbReference>
<dbReference type="InterPro" id="IPR006600">
    <property type="entry name" value="HTH_CenpB_DNA-bd_dom"/>
</dbReference>
<dbReference type="AlphaFoldDB" id="A0A0C2D9T7"/>
<evidence type="ECO:0000256" key="1">
    <source>
        <dbReference type="ARBA" id="ARBA00023125"/>
    </source>
</evidence>
<dbReference type="SMART" id="SM00674">
    <property type="entry name" value="CENPB"/>
    <property type="match status" value="1"/>
</dbReference>
<accession>A0A0C2D9T7</accession>
<feature type="domain" description="HTH CENPB-type" evidence="2">
    <location>
        <begin position="144"/>
        <end position="211"/>
    </location>
</feature>
<dbReference type="OrthoDB" id="5873769at2759"/>
<evidence type="ECO:0000313" key="4">
    <source>
        <dbReference type="Proteomes" id="UP000054047"/>
    </source>
</evidence>